<feature type="domain" description="ER-bound oxygenase mpaB/mpaB'/Rubber oxygenase catalytic" evidence="1">
    <location>
        <begin position="59"/>
        <end position="242"/>
    </location>
</feature>
<proteinExistence type="predicted"/>
<comment type="caution">
    <text evidence="2">The sequence shown here is derived from an EMBL/GenBank/DDBJ whole genome shotgun (WGS) entry which is preliminary data.</text>
</comment>
<dbReference type="InterPro" id="IPR046366">
    <property type="entry name" value="MPAB"/>
</dbReference>
<dbReference type="AlphaFoldDB" id="A0A4R4VD69"/>
<reference evidence="2 3" key="1">
    <citation type="submission" date="2019-03" db="EMBL/GenBank/DDBJ databases">
        <title>Draft genome sequences of novel Actinobacteria.</title>
        <authorList>
            <person name="Sahin N."/>
            <person name="Ay H."/>
            <person name="Saygin H."/>
        </authorList>
    </citation>
    <scope>NUCLEOTIDE SEQUENCE [LARGE SCALE GENOMIC DNA]</scope>
    <source>
        <strain evidence="2 3">16K309</strain>
    </source>
</reference>
<dbReference type="Pfam" id="PF09995">
    <property type="entry name" value="MPAB_Lcp_cat"/>
    <property type="match status" value="1"/>
</dbReference>
<dbReference type="PANTHER" id="PTHR36124:SF1">
    <property type="entry name" value="ER-BOUND OXYGENASE MPAB_MPAB'_RUBBER OXYGENASE CATALYTIC DOMAIN-CONTAINING PROTEIN"/>
    <property type="match status" value="1"/>
</dbReference>
<accession>A0A4R4VD69</accession>
<dbReference type="RefSeq" id="WP_132679509.1">
    <property type="nucleotide sequence ID" value="NZ_SMKS01000087.1"/>
</dbReference>
<sequence>MRRFDRLQQILALDPDRDHYEIFRLLLVYEFPWDITKALELALFRTYAVPSIGGLLDRTGELTQRPQKRYDDTRLILFEIFYWGANSDRGLRALDQLNAIHSRFRISNDDYLYTLATFVVTPVRWIEQFGWRRLHPNEVRALTNSMRYLGQGMHISDIPETYDEFAKLLNDYERDQFAVDHGGRRVADATLKLFTSWYPRPIAPVLKHAAKAAMDPPLLAALRYPKPSATARKIAHWALYVRAQLLRVGPTRPDSRPVLPVSLSYPNGYEIEELGPRSFHREQR</sequence>
<dbReference type="InterPro" id="IPR018713">
    <property type="entry name" value="MPAB/Lcp_cat_dom"/>
</dbReference>
<evidence type="ECO:0000259" key="1">
    <source>
        <dbReference type="Pfam" id="PF09995"/>
    </source>
</evidence>
<protein>
    <submittedName>
        <fullName evidence="2">DUF2236 domain-containing protein</fullName>
    </submittedName>
</protein>
<name>A0A4R4VD69_9PSEU</name>
<dbReference type="GO" id="GO:0016491">
    <property type="term" value="F:oxidoreductase activity"/>
    <property type="evidence" value="ECO:0007669"/>
    <property type="project" value="InterPro"/>
</dbReference>
<keyword evidence="3" id="KW-1185">Reference proteome</keyword>
<gene>
    <name evidence="2" type="ORF">E1181_28480</name>
</gene>
<dbReference type="Proteomes" id="UP000295674">
    <property type="component" value="Unassembled WGS sequence"/>
</dbReference>
<dbReference type="PANTHER" id="PTHR36124">
    <property type="match status" value="1"/>
</dbReference>
<organism evidence="2 3">
    <name type="scientific">Saccharopolyspora terrae</name>
    <dbReference type="NCBI Taxonomy" id="2530384"/>
    <lineage>
        <taxon>Bacteria</taxon>
        <taxon>Bacillati</taxon>
        <taxon>Actinomycetota</taxon>
        <taxon>Actinomycetes</taxon>
        <taxon>Pseudonocardiales</taxon>
        <taxon>Pseudonocardiaceae</taxon>
        <taxon>Saccharopolyspora</taxon>
    </lineage>
</organism>
<dbReference type="OrthoDB" id="836517at2"/>
<dbReference type="EMBL" id="SMKS01000087">
    <property type="protein sequence ID" value="TDC99943.1"/>
    <property type="molecule type" value="Genomic_DNA"/>
</dbReference>
<evidence type="ECO:0000313" key="2">
    <source>
        <dbReference type="EMBL" id="TDC99943.1"/>
    </source>
</evidence>
<evidence type="ECO:0000313" key="3">
    <source>
        <dbReference type="Proteomes" id="UP000295674"/>
    </source>
</evidence>